<gene>
    <name evidence="2" type="ORF">A2696_00265</name>
</gene>
<keyword evidence="1" id="KW-1133">Transmembrane helix</keyword>
<evidence type="ECO:0000313" key="3">
    <source>
        <dbReference type="Proteomes" id="UP000177069"/>
    </source>
</evidence>
<sequence>MTKGGFIQIVIIVAAVVLGLVTFAVNKRVSKVPEPVFSPQREVTSNLNVKVVSPTPSLPPKSVTPSPVLALPTSQACPGYNDANSLREFIFCAFGFREEAASRIRNTTSIVVKDLNSTSGGGLWYAVSRKVELLTAQREAAVHELSHAFWEDERGDSQRRLSLVKDLIKLATLDKNTNSQYVNAINFAYEYVWGTGDWKGMFCAYDQKTCVNKDPRNLTDQEVIDFTRSYIILDHEIYAGFSSWTMGKINSGSHQLPSFMATHFTEEFSGSTKAVPYYEGGPQ</sequence>
<dbReference type="Proteomes" id="UP000177069">
    <property type="component" value="Unassembled WGS sequence"/>
</dbReference>
<evidence type="ECO:0000256" key="1">
    <source>
        <dbReference type="SAM" id="Phobius"/>
    </source>
</evidence>
<dbReference type="EMBL" id="MFBA01000035">
    <property type="protein sequence ID" value="OGD85162.1"/>
    <property type="molecule type" value="Genomic_DNA"/>
</dbReference>
<evidence type="ECO:0000313" key="2">
    <source>
        <dbReference type="EMBL" id="OGD85162.1"/>
    </source>
</evidence>
<reference evidence="2 3" key="1">
    <citation type="journal article" date="2016" name="Nat. Commun.">
        <title>Thousands of microbial genomes shed light on interconnected biogeochemical processes in an aquifer system.</title>
        <authorList>
            <person name="Anantharaman K."/>
            <person name="Brown C.T."/>
            <person name="Hug L.A."/>
            <person name="Sharon I."/>
            <person name="Castelle C.J."/>
            <person name="Probst A.J."/>
            <person name="Thomas B.C."/>
            <person name="Singh A."/>
            <person name="Wilkins M.J."/>
            <person name="Karaoz U."/>
            <person name="Brodie E.L."/>
            <person name="Williams K.H."/>
            <person name="Hubbard S.S."/>
            <person name="Banfield J.F."/>
        </authorList>
    </citation>
    <scope>NUCLEOTIDE SEQUENCE [LARGE SCALE GENOMIC DNA]</scope>
</reference>
<keyword evidence="1" id="KW-0812">Transmembrane</keyword>
<dbReference type="AlphaFoldDB" id="A0A1F5FZZ1"/>
<accession>A0A1F5FZZ1</accession>
<feature type="transmembrane region" description="Helical" evidence="1">
    <location>
        <begin position="6"/>
        <end position="25"/>
    </location>
</feature>
<name>A0A1F5FZZ1_9BACT</name>
<comment type="caution">
    <text evidence="2">The sequence shown here is derived from an EMBL/GenBank/DDBJ whole genome shotgun (WGS) entry which is preliminary data.</text>
</comment>
<proteinExistence type="predicted"/>
<organism evidence="2 3">
    <name type="scientific">Candidatus Curtissbacteria bacterium RIFCSPHIGHO2_01_FULL_41_13</name>
    <dbReference type="NCBI Taxonomy" id="1797745"/>
    <lineage>
        <taxon>Bacteria</taxon>
        <taxon>Candidatus Curtissiibacteriota</taxon>
    </lineage>
</organism>
<protein>
    <submittedName>
        <fullName evidence="2">Uncharacterized protein</fullName>
    </submittedName>
</protein>
<keyword evidence="1" id="KW-0472">Membrane</keyword>